<evidence type="ECO:0008006" key="6">
    <source>
        <dbReference type="Google" id="ProtNLM"/>
    </source>
</evidence>
<evidence type="ECO:0000256" key="1">
    <source>
        <dbReference type="ARBA" id="ARBA00008403"/>
    </source>
</evidence>
<dbReference type="GO" id="GO:0005829">
    <property type="term" value="C:cytosol"/>
    <property type="evidence" value="ECO:0007669"/>
    <property type="project" value="TreeGrafter"/>
</dbReference>
<keyword evidence="5" id="KW-1185">Reference proteome</keyword>
<dbReference type="Proteomes" id="UP001154282">
    <property type="component" value="Unassembled WGS sequence"/>
</dbReference>
<protein>
    <recommendedName>
        <fullName evidence="6">Dehydrin</fullName>
    </recommendedName>
</protein>
<name>A0AAV0GWV1_9ROSI</name>
<dbReference type="PROSITE" id="PS00315">
    <property type="entry name" value="DEHYDRIN_1"/>
    <property type="match status" value="1"/>
</dbReference>
<dbReference type="Pfam" id="PF00257">
    <property type="entry name" value="Dehydrin"/>
    <property type="match status" value="1"/>
</dbReference>
<comment type="caution">
    <text evidence="4">The sequence shown here is derived from an EMBL/GenBank/DDBJ whole genome shotgun (WGS) entry which is preliminary data.</text>
</comment>
<dbReference type="PANTHER" id="PTHR33346">
    <property type="entry name" value="DEHYDRIN XERO 2-RELATED"/>
    <property type="match status" value="1"/>
</dbReference>
<feature type="region of interest" description="Disordered" evidence="3">
    <location>
        <begin position="142"/>
        <end position="254"/>
    </location>
</feature>
<evidence type="ECO:0000313" key="5">
    <source>
        <dbReference type="Proteomes" id="UP001154282"/>
    </source>
</evidence>
<evidence type="ECO:0000313" key="4">
    <source>
        <dbReference type="EMBL" id="CAI0377485.1"/>
    </source>
</evidence>
<comment type="similarity">
    <text evidence="1 2">Belongs to the plant dehydrin family.</text>
</comment>
<dbReference type="PANTHER" id="PTHR33346:SF5">
    <property type="entry name" value="DEHYDRIN LEA-RELATED"/>
    <property type="match status" value="1"/>
</dbReference>
<feature type="compositionally biased region" description="Basic and acidic residues" evidence="3">
    <location>
        <begin position="227"/>
        <end position="244"/>
    </location>
</feature>
<feature type="compositionally biased region" description="Basic and acidic residues" evidence="3">
    <location>
        <begin position="191"/>
        <end position="206"/>
    </location>
</feature>
<reference evidence="4" key="1">
    <citation type="submission" date="2022-08" db="EMBL/GenBank/DDBJ databases">
        <authorList>
            <person name="Gutierrez-Valencia J."/>
        </authorList>
    </citation>
    <scope>NUCLEOTIDE SEQUENCE</scope>
</reference>
<gene>
    <name evidence="4" type="ORF">LITE_LOCUS1472</name>
</gene>
<dbReference type="PROSITE" id="PS00823">
    <property type="entry name" value="DEHYDRIN_2"/>
    <property type="match status" value="1"/>
</dbReference>
<organism evidence="4 5">
    <name type="scientific">Linum tenue</name>
    <dbReference type="NCBI Taxonomy" id="586396"/>
    <lineage>
        <taxon>Eukaryota</taxon>
        <taxon>Viridiplantae</taxon>
        <taxon>Streptophyta</taxon>
        <taxon>Embryophyta</taxon>
        <taxon>Tracheophyta</taxon>
        <taxon>Spermatophyta</taxon>
        <taxon>Magnoliopsida</taxon>
        <taxon>eudicotyledons</taxon>
        <taxon>Gunneridae</taxon>
        <taxon>Pentapetalae</taxon>
        <taxon>rosids</taxon>
        <taxon>fabids</taxon>
        <taxon>Malpighiales</taxon>
        <taxon>Linaceae</taxon>
        <taxon>Linum</taxon>
    </lineage>
</organism>
<dbReference type="AlphaFoldDB" id="A0AAV0GWV1"/>
<dbReference type="GO" id="GO:0009414">
    <property type="term" value="P:response to water deprivation"/>
    <property type="evidence" value="ECO:0007669"/>
    <property type="project" value="UniProtKB-ARBA"/>
</dbReference>
<dbReference type="GO" id="GO:0009631">
    <property type="term" value="P:cold acclimation"/>
    <property type="evidence" value="ECO:0007669"/>
    <property type="project" value="TreeGrafter"/>
</dbReference>
<sequence length="254" mass="26679">MAQLIRDEYGNPVELTDELGNPVQLRDEHGNRVHIKGVATTVAGTTESHLGAPPVGVTERGRREEEGPPYTSATTARQGPLETTHHTLGDALKDTGHATERTAAGAMRTTGHATERAAAGTAAVGGGILGGAAGVGGSLVSSVTGNKGTDENKQHHPASEIRRSPSTSSSSSSEDDGQGGRRKKKKGLTQKIKDKLTGNKHKDNKDPVTGQEYASSTTTTTTTTANPEHHEKKSVMEKIKEKLPGHHGHGQHNH</sequence>
<feature type="compositionally biased region" description="Basic residues" evidence="3">
    <location>
        <begin position="245"/>
        <end position="254"/>
    </location>
</feature>
<feature type="compositionally biased region" description="Basic and acidic residues" evidence="3">
    <location>
        <begin position="148"/>
        <end position="163"/>
    </location>
</feature>
<dbReference type="InterPro" id="IPR030513">
    <property type="entry name" value="Dehydrin_CS"/>
</dbReference>
<accession>A0AAV0GWV1</accession>
<dbReference type="EMBL" id="CAMGYJ010000002">
    <property type="protein sequence ID" value="CAI0377485.1"/>
    <property type="molecule type" value="Genomic_DNA"/>
</dbReference>
<proteinExistence type="inferred from homology"/>
<dbReference type="InterPro" id="IPR000167">
    <property type="entry name" value="Dehydrin"/>
</dbReference>
<feature type="region of interest" description="Disordered" evidence="3">
    <location>
        <begin position="42"/>
        <end position="88"/>
    </location>
</feature>
<evidence type="ECO:0000256" key="3">
    <source>
        <dbReference type="SAM" id="MobiDB-lite"/>
    </source>
</evidence>
<evidence type="ECO:0000256" key="2">
    <source>
        <dbReference type="RuleBase" id="RU003995"/>
    </source>
</evidence>
<dbReference type="GO" id="GO:0009737">
    <property type="term" value="P:response to abscisic acid"/>
    <property type="evidence" value="ECO:0007669"/>
    <property type="project" value="TreeGrafter"/>
</dbReference>